<accession>G3HGT2</accession>
<feature type="region of interest" description="Disordered" evidence="1">
    <location>
        <begin position="69"/>
        <end position="103"/>
    </location>
</feature>
<feature type="signal peptide" evidence="2">
    <location>
        <begin position="1"/>
        <end position="39"/>
    </location>
</feature>
<evidence type="ECO:0000313" key="4">
    <source>
        <dbReference type="Proteomes" id="UP000001075"/>
    </source>
</evidence>
<evidence type="ECO:0000313" key="3">
    <source>
        <dbReference type="EMBL" id="EGW09126.1"/>
    </source>
</evidence>
<evidence type="ECO:0008006" key="5">
    <source>
        <dbReference type="Google" id="ProtNLM"/>
    </source>
</evidence>
<dbReference type="AlphaFoldDB" id="G3HGT2"/>
<dbReference type="EMBL" id="JH000361">
    <property type="protein sequence ID" value="EGW09126.1"/>
    <property type="molecule type" value="Genomic_DNA"/>
</dbReference>
<dbReference type="Proteomes" id="UP000001075">
    <property type="component" value="Unassembled WGS sequence"/>
</dbReference>
<proteinExistence type="predicted"/>
<feature type="chain" id="PRO_5003444113" description="Secreted protein" evidence="2">
    <location>
        <begin position="40"/>
        <end position="103"/>
    </location>
</feature>
<keyword evidence="2" id="KW-0732">Signal</keyword>
<evidence type="ECO:0000256" key="1">
    <source>
        <dbReference type="SAM" id="MobiDB-lite"/>
    </source>
</evidence>
<dbReference type="InParanoid" id="G3HGT2"/>
<organism evidence="3 4">
    <name type="scientific">Cricetulus griseus</name>
    <name type="common">Chinese hamster</name>
    <name type="synonym">Cricetulus barabensis griseus</name>
    <dbReference type="NCBI Taxonomy" id="10029"/>
    <lineage>
        <taxon>Eukaryota</taxon>
        <taxon>Metazoa</taxon>
        <taxon>Chordata</taxon>
        <taxon>Craniata</taxon>
        <taxon>Vertebrata</taxon>
        <taxon>Euteleostomi</taxon>
        <taxon>Mammalia</taxon>
        <taxon>Eutheria</taxon>
        <taxon>Euarchontoglires</taxon>
        <taxon>Glires</taxon>
        <taxon>Rodentia</taxon>
        <taxon>Myomorpha</taxon>
        <taxon>Muroidea</taxon>
        <taxon>Cricetidae</taxon>
        <taxon>Cricetinae</taxon>
        <taxon>Cricetulus</taxon>
    </lineage>
</organism>
<sequence length="103" mass="10843">MFWGCCPRGYDQHRTKNGGRNKARTTLLLLFLGSGGLEGIEGRIGQDCTSRSGDGDALPLVLGCSREGKAPAGKGNVGFPPTPRGAALDPESPHTRALWHPSS</sequence>
<name>G3HGT2_CRIGR</name>
<reference evidence="4" key="1">
    <citation type="journal article" date="2011" name="Nat. Biotechnol.">
        <title>The genomic sequence of the Chinese hamster ovary (CHO)-K1 cell line.</title>
        <authorList>
            <person name="Xu X."/>
            <person name="Nagarajan H."/>
            <person name="Lewis N.E."/>
            <person name="Pan S."/>
            <person name="Cai Z."/>
            <person name="Liu X."/>
            <person name="Chen W."/>
            <person name="Xie M."/>
            <person name="Wang W."/>
            <person name="Hammond S."/>
            <person name="Andersen M.R."/>
            <person name="Neff N."/>
            <person name="Passarelli B."/>
            <person name="Koh W."/>
            <person name="Fan H.C."/>
            <person name="Wang J."/>
            <person name="Gui Y."/>
            <person name="Lee K.H."/>
            <person name="Betenbaugh M.J."/>
            <person name="Quake S.R."/>
            <person name="Famili I."/>
            <person name="Palsson B.O."/>
            <person name="Wang J."/>
        </authorList>
    </citation>
    <scope>NUCLEOTIDE SEQUENCE [LARGE SCALE GENOMIC DNA]</scope>
    <source>
        <strain evidence="4">CHO K1 cell line</strain>
    </source>
</reference>
<evidence type="ECO:0000256" key="2">
    <source>
        <dbReference type="SAM" id="SignalP"/>
    </source>
</evidence>
<protein>
    <recommendedName>
        <fullName evidence="5">Secreted protein</fullName>
    </recommendedName>
</protein>
<gene>
    <name evidence="3" type="ORF">I79_009823</name>
</gene>